<sequence length="153" mass="17539">MYSIGLLTPDACKGQQDVIGTLSNEEKLAISLRCNIELSNLTTLCEKHATNYLKMYPKWQKACCDPFKKHTKKITKNLRVVTINESQDMMRSSLNIAPGKKLCKPCKQKIAKKADLKEEKQSHGEQDEDFLISSFKSKDRRSMQNLKILIYLL</sequence>
<dbReference type="GeneID" id="136078734"/>
<organism evidence="1 2">
    <name type="scientific">Hydra vulgaris</name>
    <name type="common">Hydra</name>
    <name type="synonym">Hydra attenuata</name>
    <dbReference type="NCBI Taxonomy" id="6087"/>
    <lineage>
        <taxon>Eukaryota</taxon>
        <taxon>Metazoa</taxon>
        <taxon>Cnidaria</taxon>
        <taxon>Hydrozoa</taxon>
        <taxon>Hydroidolina</taxon>
        <taxon>Anthoathecata</taxon>
        <taxon>Aplanulata</taxon>
        <taxon>Hydridae</taxon>
        <taxon>Hydra</taxon>
    </lineage>
</organism>
<protein>
    <submittedName>
        <fullName evidence="2">ARL14 effector protein-like</fullName>
    </submittedName>
</protein>
<evidence type="ECO:0000313" key="2">
    <source>
        <dbReference type="RefSeq" id="XP_065650599.1"/>
    </source>
</evidence>
<proteinExistence type="predicted"/>
<name>A0ABM4BND0_HYDVU</name>
<accession>A0ABM4BND0</accession>
<dbReference type="RefSeq" id="XP_065650599.1">
    <property type="nucleotide sequence ID" value="XM_065794527.1"/>
</dbReference>
<reference evidence="2" key="1">
    <citation type="submission" date="2025-08" db="UniProtKB">
        <authorList>
            <consortium name="RefSeq"/>
        </authorList>
    </citation>
    <scope>IDENTIFICATION</scope>
</reference>
<keyword evidence="1" id="KW-1185">Reference proteome</keyword>
<gene>
    <name evidence="2" type="primary">LOC136078734</name>
</gene>
<dbReference type="Proteomes" id="UP001652625">
    <property type="component" value="Chromosome 03"/>
</dbReference>
<evidence type="ECO:0000313" key="1">
    <source>
        <dbReference type="Proteomes" id="UP001652625"/>
    </source>
</evidence>